<sequence length="376" mass="40094">MRRGRSRWRGAVAVLCAAELTVTPAVARAQEPVPPSPQESVAPSSAAPPASAAPISPPPASSSPSPPESGTEAASPNAGPSVPDQAAALVYFREGKRHYNERRYAEAAQAFARSLEAAWSINAAYNKALSLDRASDLVGALQAYRDYLEHAETQDQHRATAIERSEQLRQRLGEVLLQIDSPEAIREIRINGDVVDKDTFPRLVLPGPLDVEFVGEAPGQRKHIRADVRAGGAVTIVFPGFVRPEVRLPDTVKPPAGPQVPEESRRVKGLRAGFWTTTSLALAGGVTVAILGSRVLVARDRAHAGCDGLCEEGEKPALYRTFSALQDATNVAIGVTAAVGVAALALGLVLRRERARRPVATRADLRWLGATVELTF</sequence>
<evidence type="ECO:0000313" key="4">
    <source>
        <dbReference type="EMBL" id="SFD98684.1"/>
    </source>
</evidence>
<feature type="chain" id="PRO_5011554839" description="Tetratricopeptide repeat-containing protein" evidence="3">
    <location>
        <begin position="28"/>
        <end position="376"/>
    </location>
</feature>
<evidence type="ECO:0000313" key="5">
    <source>
        <dbReference type="Proteomes" id="UP000199400"/>
    </source>
</evidence>
<feature type="compositionally biased region" description="Pro residues" evidence="1">
    <location>
        <begin position="55"/>
        <end position="67"/>
    </location>
</feature>
<dbReference type="EMBL" id="FOMX01000007">
    <property type="protein sequence ID" value="SFD98684.1"/>
    <property type="molecule type" value="Genomic_DNA"/>
</dbReference>
<dbReference type="AlphaFoldDB" id="A0A1I1WU03"/>
<evidence type="ECO:0008006" key="6">
    <source>
        <dbReference type="Google" id="ProtNLM"/>
    </source>
</evidence>
<evidence type="ECO:0000256" key="1">
    <source>
        <dbReference type="SAM" id="MobiDB-lite"/>
    </source>
</evidence>
<feature type="compositionally biased region" description="Low complexity" evidence="1">
    <location>
        <begin position="38"/>
        <end position="54"/>
    </location>
</feature>
<feature type="transmembrane region" description="Helical" evidence="2">
    <location>
        <begin position="331"/>
        <end position="350"/>
    </location>
</feature>
<evidence type="ECO:0000256" key="3">
    <source>
        <dbReference type="SAM" id="SignalP"/>
    </source>
</evidence>
<dbReference type="SUPFAM" id="SSF48452">
    <property type="entry name" value="TPR-like"/>
    <property type="match status" value="1"/>
</dbReference>
<accession>A0A1I1WU03</accession>
<feature type="region of interest" description="Disordered" evidence="1">
    <location>
        <begin position="28"/>
        <end position="82"/>
    </location>
</feature>
<keyword evidence="2" id="KW-0472">Membrane</keyword>
<name>A0A1I1WU03_9BACT</name>
<organism evidence="4 5">
    <name type="scientific">Nannocystis exedens</name>
    <dbReference type="NCBI Taxonomy" id="54"/>
    <lineage>
        <taxon>Bacteria</taxon>
        <taxon>Pseudomonadati</taxon>
        <taxon>Myxococcota</taxon>
        <taxon>Polyangia</taxon>
        <taxon>Nannocystales</taxon>
        <taxon>Nannocystaceae</taxon>
        <taxon>Nannocystis</taxon>
    </lineage>
</organism>
<dbReference type="InterPro" id="IPR011990">
    <property type="entry name" value="TPR-like_helical_dom_sf"/>
</dbReference>
<reference evidence="5" key="1">
    <citation type="submission" date="2016-10" db="EMBL/GenBank/DDBJ databases">
        <authorList>
            <person name="Varghese N."/>
            <person name="Submissions S."/>
        </authorList>
    </citation>
    <scope>NUCLEOTIDE SEQUENCE [LARGE SCALE GENOMIC DNA]</scope>
    <source>
        <strain evidence="5">ATCC 25963</strain>
    </source>
</reference>
<keyword evidence="3" id="KW-0732">Signal</keyword>
<evidence type="ECO:0000256" key="2">
    <source>
        <dbReference type="SAM" id="Phobius"/>
    </source>
</evidence>
<feature type="signal peptide" evidence="3">
    <location>
        <begin position="1"/>
        <end position="27"/>
    </location>
</feature>
<keyword evidence="2" id="KW-1133">Transmembrane helix</keyword>
<keyword evidence="5" id="KW-1185">Reference proteome</keyword>
<keyword evidence="2" id="KW-0812">Transmembrane</keyword>
<gene>
    <name evidence="4" type="ORF">SAMN02745121_02534</name>
</gene>
<proteinExistence type="predicted"/>
<dbReference type="STRING" id="54.SAMN02745121_02534"/>
<protein>
    <recommendedName>
        <fullName evidence="6">Tetratricopeptide repeat-containing protein</fullName>
    </recommendedName>
</protein>
<dbReference type="Proteomes" id="UP000199400">
    <property type="component" value="Unassembled WGS sequence"/>
</dbReference>